<evidence type="ECO:0000313" key="4">
    <source>
        <dbReference type="EMBL" id="OUY08263.1"/>
    </source>
</evidence>
<sequence>MRKIFLAISLPFLSSIVAANTENENKFFVAYQVAQSSNLPQTIHRYVVSEDILDQIAIESLKQIGTQELIAKYKDDQIFRNKIKSAVKEYLDSRQVANLYDDAATKIYNQIYSLEELKAQYHLNRSIQGQKFLSDNLQVNQKMQQALAEINNKYDNANFQQKLELGVQKSLQKLLPVVEENDNIEQQSNKIDNLKQEEVSGVTSPLDISQSESLNQSSLIDKSPQDVMQIADQQSITIEIKKQLPVDDSTITNNAKITPEQANQQILSETDLNANIQENPAIIDNDHSALNSSLESQSVQVEDHEVVSSEIQGENNQ</sequence>
<evidence type="ECO:0000313" key="5">
    <source>
        <dbReference type="Proteomes" id="UP000196536"/>
    </source>
</evidence>
<feature type="chain" id="PRO_5012035398" description="DUF2059 domain-containing protein" evidence="3">
    <location>
        <begin position="20"/>
        <end position="317"/>
    </location>
</feature>
<evidence type="ECO:0000256" key="2">
    <source>
        <dbReference type="SAM" id="MobiDB-lite"/>
    </source>
</evidence>
<dbReference type="EMBL" id="NEXX01000001">
    <property type="protein sequence ID" value="OUY08263.1"/>
    <property type="molecule type" value="Genomic_DNA"/>
</dbReference>
<feature type="compositionally biased region" description="Polar residues" evidence="2">
    <location>
        <begin position="289"/>
        <end position="300"/>
    </location>
</feature>
<evidence type="ECO:0000256" key="1">
    <source>
        <dbReference type="SAM" id="Coils"/>
    </source>
</evidence>
<accession>A0A1Z9Z1B6</accession>
<organism evidence="4 5">
    <name type="scientific">Acinetobacter populi</name>
    <dbReference type="NCBI Taxonomy" id="1582270"/>
    <lineage>
        <taxon>Bacteria</taxon>
        <taxon>Pseudomonadati</taxon>
        <taxon>Pseudomonadota</taxon>
        <taxon>Gammaproteobacteria</taxon>
        <taxon>Moraxellales</taxon>
        <taxon>Moraxellaceae</taxon>
        <taxon>Acinetobacter</taxon>
    </lineage>
</organism>
<feature type="region of interest" description="Disordered" evidence="2">
    <location>
        <begin position="289"/>
        <end position="317"/>
    </location>
</feature>
<comment type="caution">
    <text evidence="4">The sequence shown here is derived from an EMBL/GenBank/DDBJ whole genome shotgun (WGS) entry which is preliminary data.</text>
</comment>
<evidence type="ECO:0008006" key="6">
    <source>
        <dbReference type="Google" id="ProtNLM"/>
    </source>
</evidence>
<name>A0A1Z9Z1B6_9GAMM</name>
<reference evidence="4 5" key="1">
    <citation type="submission" date="2017-05" db="EMBL/GenBank/DDBJ databases">
        <title>Acinetobacter populi ANC 5415 (= PBJ7), whole genome shotgun sequencing project.</title>
        <authorList>
            <person name="Nemec A."/>
            <person name="Radolfova-Krizova L."/>
        </authorList>
    </citation>
    <scope>NUCLEOTIDE SEQUENCE [LARGE SCALE GENOMIC DNA]</scope>
    <source>
        <strain evidence="4 5">PBJ7</strain>
    </source>
</reference>
<proteinExistence type="predicted"/>
<protein>
    <recommendedName>
        <fullName evidence="6">DUF2059 domain-containing protein</fullName>
    </recommendedName>
</protein>
<dbReference type="Proteomes" id="UP000196536">
    <property type="component" value="Unassembled WGS sequence"/>
</dbReference>
<feature type="coiled-coil region" evidence="1">
    <location>
        <begin position="140"/>
        <end position="197"/>
    </location>
</feature>
<dbReference type="RefSeq" id="WP_087618905.1">
    <property type="nucleotide sequence ID" value="NZ_NEXX01000001.1"/>
</dbReference>
<keyword evidence="5" id="KW-1185">Reference proteome</keyword>
<dbReference type="AlphaFoldDB" id="A0A1Z9Z1B6"/>
<evidence type="ECO:0000256" key="3">
    <source>
        <dbReference type="SAM" id="SignalP"/>
    </source>
</evidence>
<keyword evidence="1" id="KW-0175">Coiled coil</keyword>
<gene>
    <name evidence="4" type="ORF">CAP51_01180</name>
</gene>
<feature type="signal peptide" evidence="3">
    <location>
        <begin position="1"/>
        <end position="19"/>
    </location>
</feature>
<keyword evidence="3" id="KW-0732">Signal</keyword>